<name>A0A1Y3BLJ3_EURMA</name>
<keyword evidence="3" id="KW-1185">Reference proteome</keyword>
<feature type="non-terminal residue" evidence="2">
    <location>
        <position position="437"/>
    </location>
</feature>
<accession>A0A1Y3BLJ3</accession>
<feature type="compositionally biased region" description="Low complexity" evidence="1">
    <location>
        <begin position="165"/>
        <end position="183"/>
    </location>
</feature>
<feature type="non-terminal residue" evidence="2">
    <location>
        <position position="1"/>
    </location>
</feature>
<dbReference type="GO" id="GO:0000209">
    <property type="term" value="P:protein polyubiquitination"/>
    <property type="evidence" value="ECO:0007669"/>
    <property type="project" value="TreeGrafter"/>
</dbReference>
<organism evidence="2 3">
    <name type="scientific">Euroglyphus maynei</name>
    <name type="common">Mayne's house dust mite</name>
    <dbReference type="NCBI Taxonomy" id="6958"/>
    <lineage>
        <taxon>Eukaryota</taxon>
        <taxon>Metazoa</taxon>
        <taxon>Ecdysozoa</taxon>
        <taxon>Arthropoda</taxon>
        <taxon>Chelicerata</taxon>
        <taxon>Arachnida</taxon>
        <taxon>Acari</taxon>
        <taxon>Acariformes</taxon>
        <taxon>Sarcoptiformes</taxon>
        <taxon>Astigmata</taxon>
        <taxon>Psoroptidia</taxon>
        <taxon>Analgoidea</taxon>
        <taxon>Pyroglyphidae</taxon>
        <taxon>Pyroglyphinae</taxon>
        <taxon>Euroglyphus</taxon>
    </lineage>
</organism>
<dbReference type="GO" id="GO:0005737">
    <property type="term" value="C:cytoplasm"/>
    <property type="evidence" value="ECO:0007669"/>
    <property type="project" value="TreeGrafter"/>
</dbReference>
<feature type="compositionally biased region" description="Low complexity" evidence="1">
    <location>
        <begin position="203"/>
        <end position="219"/>
    </location>
</feature>
<evidence type="ECO:0000256" key="1">
    <source>
        <dbReference type="SAM" id="MobiDB-lite"/>
    </source>
</evidence>
<feature type="region of interest" description="Disordered" evidence="1">
    <location>
        <begin position="198"/>
        <end position="219"/>
    </location>
</feature>
<dbReference type="EMBL" id="MUJZ01017120">
    <property type="protein sequence ID" value="OTF80673.1"/>
    <property type="molecule type" value="Genomic_DNA"/>
</dbReference>
<evidence type="ECO:0000313" key="3">
    <source>
        <dbReference type="Proteomes" id="UP000194236"/>
    </source>
</evidence>
<dbReference type="PANTHER" id="PTHR46276">
    <property type="entry name" value="E3 UBIQUITIN-PROTEIN LIGASE UBR5"/>
    <property type="match status" value="1"/>
</dbReference>
<evidence type="ECO:0000313" key="2">
    <source>
        <dbReference type="EMBL" id="OTF80673.1"/>
    </source>
</evidence>
<protein>
    <recommendedName>
        <fullName evidence="4">HECT domain-containing protein</fullName>
    </recommendedName>
</protein>
<dbReference type="OrthoDB" id="298098at2759"/>
<proteinExistence type="predicted"/>
<reference evidence="2 3" key="1">
    <citation type="submission" date="2017-03" db="EMBL/GenBank/DDBJ databases">
        <title>Genome Survey of Euroglyphus maynei.</title>
        <authorList>
            <person name="Arlian L.G."/>
            <person name="Morgan M.S."/>
            <person name="Rider S.D."/>
        </authorList>
    </citation>
    <scope>NUCLEOTIDE SEQUENCE [LARGE SCALE GENOMIC DNA]</scope>
    <source>
        <strain evidence="2">Arlian Lab</strain>
        <tissue evidence="2">Whole body</tissue>
    </source>
</reference>
<sequence>HSNEHYDSLPVLDVSSLKHVAYIFDAFVYFIRRGFITMDSYSEIMANDIDLSSSSSIKSKDEILTSGRNHVFFRRSNSTLFLGCPRPDPFSAPYHEALPLASKPQLLQPNARREQLFGIPRPSNAKEADEMLESLPSQMSLSKRHQWNFNSSLRSPNHLQISPARSQSVITESSTSSSSSSRVSIIQPNKLSVIVMAGSAKHQQQQTTSPTSSNLTNNNHSSIIKVSTNQQQKQANFFGNIQQHDVLLGRWHLTLELFGRLFVDDVSLEPNSIIPELTGFPIKESKFRREMERLRISCSNAAANQRDLNFYKLDRDRNQLLIQSFKELNSVFSSITRRLTSQTSVAPQSLTITRVKVTFKEEPGEGSGVARSFYTAFSEAVLANEKLPAELIMNNCCGANNLVNIRGGGGSTANSSPGTVAGNYESYSSYAFRLRSH</sequence>
<dbReference type="Gene3D" id="3.90.1750.10">
    <property type="entry name" value="Hect, E3 ligase catalytic domains"/>
    <property type="match status" value="1"/>
</dbReference>
<feature type="region of interest" description="Disordered" evidence="1">
    <location>
        <begin position="154"/>
        <end position="183"/>
    </location>
</feature>
<feature type="compositionally biased region" description="Polar residues" evidence="1">
    <location>
        <begin position="154"/>
        <end position="164"/>
    </location>
</feature>
<dbReference type="AlphaFoldDB" id="A0A1Y3BLJ3"/>
<dbReference type="GO" id="GO:0005634">
    <property type="term" value="C:nucleus"/>
    <property type="evidence" value="ECO:0007669"/>
    <property type="project" value="TreeGrafter"/>
</dbReference>
<dbReference type="GO" id="GO:0090263">
    <property type="term" value="P:positive regulation of canonical Wnt signaling pathway"/>
    <property type="evidence" value="ECO:0007669"/>
    <property type="project" value="TreeGrafter"/>
</dbReference>
<dbReference type="Proteomes" id="UP000194236">
    <property type="component" value="Unassembled WGS sequence"/>
</dbReference>
<dbReference type="GO" id="GO:0034450">
    <property type="term" value="F:ubiquitin-ubiquitin ligase activity"/>
    <property type="evidence" value="ECO:0007669"/>
    <property type="project" value="TreeGrafter"/>
</dbReference>
<gene>
    <name evidence="2" type="ORF">BLA29_005961</name>
</gene>
<dbReference type="PANTHER" id="PTHR46276:SF1">
    <property type="entry name" value="E3 UBIQUITIN-PROTEIN LIGASE UBR5"/>
    <property type="match status" value="1"/>
</dbReference>
<comment type="caution">
    <text evidence="2">The sequence shown here is derived from an EMBL/GenBank/DDBJ whole genome shotgun (WGS) entry which is preliminary data.</text>
</comment>
<evidence type="ECO:0008006" key="4">
    <source>
        <dbReference type="Google" id="ProtNLM"/>
    </source>
</evidence>